<feature type="region of interest" description="Disordered" evidence="1">
    <location>
        <begin position="83"/>
        <end position="102"/>
    </location>
</feature>
<feature type="compositionally biased region" description="Low complexity" evidence="1">
    <location>
        <begin position="84"/>
        <end position="99"/>
    </location>
</feature>
<keyword evidence="3" id="KW-1185">Reference proteome</keyword>
<dbReference type="EMBL" id="CP036273">
    <property type="protein sequence ID" value="QDU18465.1"/>
    <property type="molecule type" value="Genomic_DNA"/>
</dbReference>
<evidence type="ECO:0000256" key="1">
    <source>
        <dbReference type="SAM" id="MobiDB-lite"/>
    </source>
</evidence>
<reference evidence="2 3" key="1">
    <citation type="submission" date="2019-02" db="EMBL/GenBank/DDBJ databases">
        <title>Deep-cultivation of Planctomycetes and their phenomic and genomic characterization uncovers novel biology.</title>
        <authorList>
            <person name="Wiegand S."/>
            <person name="Jogler M."/>
            <person name="Boedeker C."/>
            <person name="Pinto D."/>
            <person name="Vollmers J."/>
            <person name="Rivas-Marin E."/>
            <person name="Kohn T."/>
            <person name="Peeters S.H."/>
            <person name="Heuer A."/>
            <person name="Rast P."/>
            <person name="Oberbeckmann S."/>
            <person name="Bunk B."/>
            <person name="Jeske O."/>
            <person name="Meyerdierks A."/>
            <person name="Storesund J.E."/>
            <person name="Kallscheuer N."/>
            <person name="Luecker S."/>
            <person name="Lage O.M."/>
            <person name="Pohl T."/>
            <person name="Merkel B.J."/>
            <person name="Hornburger P."/>
            <person name="Mueller R.-W."/>
            <person name="Bruemmer F."/>
            <person name="Labrenz M."/>
            <person name="Spormann A.M."/>
            <person name="Op den Camp H."/>
            <person name="Overmann J."/>
            <person name="Amann R."/>
            <person name="Jetten M.S.M."/>
            <person name="Mascher T."/>
            <person name="Medema M.H."/>
            <person name="Devos D.P."/>
            <person name="Kaster A.-K."/>
            <person name="Ovreas L."/>
            <person name="Rohde M."/>
            <person name="Galperin M.Y."/>
            <person name="Jogler C."/>
        </authorList>
    </citation>
    <scope>NUCLEOTIDE SEQUENCE [LARGE SCALE GENOMIC DNA]</scope>
    <source>
        <strain evidence="2 3">ETA_A1</strain>
    </source>
</reference>
<dbReference type="KEGG" id="uli:ETAA1_03530"/>
<feature type="region of interest" description="Disordered" evidence="1">
    <location>
        <begin position="1"/>
        <end position="21"/>
    </location>
</feature>
<evidence type="ECO:0000313" key="2">
    <source>
        <dbReference type="EMBL" id="QDU18465.1"/>
    </source>
</evidence>
<gene>
    <name evidence="2" type="ORF">ETAA1_03530</name>
</gene>
<protein>
    <submittedName>
        <fullName evidence="2">Uncharacterized protein</fullName>
    </submittedName>
</protein>
<organism evidence="2 3">
    <name type="scientific">Urbifossiella limnaea</name>
    <dbReference type="NCBI Taxonomy" id="2528023"/>
    <lineage>
        <taxon>Bacteria</taxon>
        <taxon>Pseudomonadati</taxon>
        <taxon>Planctomycetota</taxon>
        <taxon>Planctomycetia</taxon>
        <taxon>Gemmatales</taxon>
        <taxon>Gemmataceae</taxon>
        <taxon>Urbifossiella</taxon>
    </lineage>
</organism>
<name>A0A517XLT2_9BACT</name>
<feature type="compositionally biased region" description="Polar residues" evidence="1">
    <location>
        <begin position="1"/>
        <end position="13"/>
    </location>
</feature>
<sequence length="120" mass="12272">MATATRNGDTSARITDPAPAPVRATVPNRALAFARKLRAGWSIPKTVDGFPILTRIPLAPSELTVGGIRSAIAEKGEATFTVSAPKDGAAPDGFDAGGKSTPVKATGADALARFDELVSL</sequence>
<proteinExistence type="predicted"/>
<dbReference type="Proteomes" id="UP000319576">
    <property type="component" value="Chromosome"/>
</dbReference>
<accession>A0A517XLT2</accession>
<dbReference type="AlphaFoldDB" id="A0A517XLT2"/>
<dbReference type="RefSeq" id="WP_145233778.1">
    <property type="nucleotide sequence ID" value="NZ_CP036273.1"/>
</dbReference>
<evidence type="ECO:0000313" key="3">
    <source>
        <dbReference type="Proteomes" id="UP000319576"/>
    </source>
</evidence>